<keyword evidence="2" id="KW-0732">Signal</keyword>
<gene>
    <name evidence="3" type="ORF">ACFOWE_20180</name>
</gene>
<name>A0ABV8IDP8_9ACTN</name>
<reference evidence="4" key="1">
    <citation type="journal article" date="2019" name="Int. J. Syst. Evol. Microbiol.">
        <title>The Global Catalogue of Microorganisms (GCM) 10K type strain sequencing project: providing services to taxonomists for standard genome sequencing and annotation.</title>
        <authorList>
            <consortium name="The Broad Institute Genomics Platform"/>
            <consortium name="The Broad Institute Genome Sequencing Center for Infectious Disease"/>
            <person name="Wu L."/>
            <person name="Ma J."/>
        </authorList>
    </citation>
    <scope>NUCLEOTIDE SEQUENCE [LARGE SCALE GENOMIC DNA]</scope>
    <source>
        <strain evidence="4">TBRC 4489</strain>
    </source>
</reference>
<evidence type="ECO:0000313" key="3">
    <source>
        <dbReference type="EMBL" id="MFC4060628.1"/>
    </source>
</evidence>
<protein>
    <recommendedName>
        <fullName evidence="5">Lipoprotein</fullName>
    </recommendedName>
</protein>
<feature type="chain" id="PRO_5047224685" description="Lipoprotein" evidence="2">
    <location>
        <begin position="21"/>
        <end position="158"/>
    </location>
</feature>
<proteinExistence type="predicted"/>
<dbReference type="EMBL" id="JBHSBM010000023">
    <property type="protein sequence ID" value="MFC4060628.1"/>
    <property type="molecule type" value="Genomic_DNA"/>
</dbReference>
<dbReference type="PROSITE" id="PS51257">
    <property type="entry name" value="PROKAR_LIPOPROTEIN"/>
    <property type="match status" value="1"/>
</dbReference>
<organism evidence="3 4">
    <name type="scientific">Planomonospora corallina</name>
    <dbReference type="NCBI Taxonomy" id="1806052"/>
    <lineage>
        <taxon>Bacteria</taxon>
        <taxon>Bacillati</taxon>
        <taxon>Actinomycetota</taxon>
        <taxon>Actinomycetes</taxon>
        <taxon>Streptosporangiales</taxon>
        <taxon>Streptosporangiaceae</taxon>
        <taxon>Planomonospora</taxon>
    </lineage>
</organism>
<keyword evidence="4" id="KW-1185">Reference proteome</keyword>
<feature type="signal peptide" evidence="2">
    <location>
        <begin position="1"/>
        <end position="20"/>
    </location>
</feature>
<sequence length="158" mass="16948">MRAFACALALALSVVAGCGAEPERTAAQAPAPFSAAGTAVSRSQTPAPDQATARSPAPDQATAQAPDGRIEVSREQHRILTGQCRYADSASLREECLAAAEREYRVGRENRDLDCRTYSGVTVCGRLLLSDREQQCVREAETGGQARRRAEVECYVFA</sequence>
<comment type="caution">
    <text evidence="3">The sequence shown here is derived from an EMBL/GenBank/DDBJ whole genome shotgun (WGS) entry which is preliminary data.</text>
</comment>
<dbReference type="RefSeq" id="WP_377290055.1">
    <property type="nucleotide sequence ID" value="NZ_JBHSBM010000023.1"/>
</dbReference>
<evidence type="ECO:0000256" key="2">
    <source>
        <dbReference type="SAM" id="SignalP"/>
    </source>
</evidence>
<evidence type="ECO:0000256" key="1">
    <source>
        <dbReference type="SAM" id="MobiDB-lite"/>
    </source>
</evidence>
<feature type="region of interest" description="Disordered" evidence="1">
    <location>
        <begin position="25"/>
        <end position="72"/>
    </location>
</feature>
<feature type="compositionally biased region" description="Low complexity" evidence="1">
    <location>
        <begin position="25"/>
        <end position="39"/>
    </location>
</feature>
<dbReference type="Proteomes" id="UP001595850">
    <property type="component" value="Unassembled WGS sequence"/>
</dbReference>
<feature type="compositionally biased region" description="Low complexity" evidence="1">
    <location>
        <begin position="56"/>
        <end position="67"/>
    </location>
</feature>
<evidence type="ECO:0000313" key="4">
    <source>
        <dbReference type="Proteomes" id="UP001595850"/>
    </source>
</evidence>
<evidence type="ECO:0008006" key="5">
    <source>
        <dbReference type="Google" id="ProtNLM"/>
    </source>
</evidence>
<accession>A0ABV8IDP8</accession>